<keyword evidence="1" id="KW-0547">Nucleotide-binding</keyword>
<dbReference type="SUPFAM" id="SSF52540">
    <property type="entry name" value="P-loop containing nucleoside triphosphate hydrolases"/>
    <property type="match status" value="1"/>
</dbReference>
<dbReference type="InterPro" id="IPR027417">
    <property type="entry name" value="P-loop_NTPase"/>
</dbReference>
<keyword evidence="6" id="KW-1185">Reference proteome</keyword>
<protein>
    <submittedName>
        <fullName evidence="5">Guanylate cyclase</fullName>
    </submittedName>
</protein>
<dbReference type="GO" id="GO:0009190">
    <property type="term" value="P:cyclic nucleotide biosynthetic process"/>
    <property type="evidence" value="ECO:0007669"/>
    <property type="project" value="InterPro"/>
</dbReference>
<dbReference type="PANTHER" id="PTHR16305">
    <property type="entry name" value="TESTICULAR SOLUBLE ADENYLYL CYCLASE"/>
    <property type="match status" value="1"/>
</dbReference>
<dbReference type="Proteomes" id="UP000197174">
    <property type="component" value="Unassembled WGS sequence"/>
</dbReference>
<dbReference type="GO" id="GO:0004016">
    <property type="term" value="F:adenylate cyclase activity"/>
    <property type="evidence" value="ECO:0007669"/>
    <property type="project" value="UniProtKB-ARBA"/>
</dbReference>
<dbReference type="InterPro" id="IPR001054">
    <property type="entry name" value="A/G_cyclase"/>
</dbReference>
<dbReference type="InterPro" id="IPR025874">
    <property type="entry name" value="DZR"/>
</dbReference>
<dbReference type="SUPFAM" id="SSF55073">
    <property type="entry name" value="Nucleotide cyclase"/>
    <property type="match status" value="1"/>
</dbReference>
<dbReference type="Gene3D" id="1.25.40.10">
    <property type="entry name" value="Tetratricopeptide repeat domain"/>
    <property type="match status" value="1"/>
</dbReference>
<dbReference type="Pfam" id="PF00211">
    <property type="entry name" value="Guanylate_cyc"/>
    <property type="match status" value="1"/>
</dbReference>
<sequence>MDLKCGHCSRAAAPDDRFCGGCGQALTLTCASCGHGNSPEANFCTSCGQPLRDHAVTVQEDRRQVSVLFIDIVDFTTYAERADPEQARSLQQAYFATVRKLVHQYGGVVEKYIGDAVMALFGAPVATDNDALRCVRAGLELQRNLARQAAGPHPPLGFRVGVATGEALVDLSATRDGGQAFVTGDVVNTASRLQALAPTGGVVVDESTWSATRHELDYVDRPPVTLRGRSTVSRIWLAVRARPRTDPQAAELTPMVDREHERGLLVSALHRTVTERTSQLVTVFGPAGVGKSRLLRELSRHAANLPGHRVTWLVGQCPPFGENVTYAALADIVKGWLGAPDTDDPEPLRDRLRDRLRQLDDPHAMRLAGALGPLLGMTGERLNPGETEAAWRRFLLTLAGRGPTVLVFEDMHWADQAMLTFVEQLGAAARGVPLLVVATARPELRERQPAWTGTISGAMSISVPPMHDTDIDTLYSLLLGQATLPAASRAPLIEFADGNPLYAQEYARMLMDGGLLEPSAAFDPAGTTDMPRTVQAVIANRLDLLDPADRAVLQAAAVVGVQFWPAPVAAALGRTVEWVERALDRLQRRDMVFELPTSTMAGQPEYRFRHILVRDVCYQRLPRAERVSRHQRTADWLAQLTQAGQQDLAEVLANHRWTAHEIARTVGLDPMPYAVAARTALHRAARRAYELHALDNAATLVGRALQVGGAPDPGLELFAAQLALFRDGDAFLVDGGTEALTGLTERLAAVGDRSGAARAWTLLATAAWSRADRSETLRCLHRANAIYAELPESEEKAEALLELARVRMLNAETDPACVAASAAAELAERLRLPEVRANARITLAVARYMAGEEHAYAELAEVAEQCRVDRLVSRRRAVHNLAWAAQEEGDLARSARLVDEGRSLDPGGGHSLATSFADKWARAYYAGDWVAALELGTESTRLPTAEWDLHIVAVSGWMRALRADAAPPPDGSDPGATTPGATAPDGPDPGATTPDGSDPGGTDPGAADAGTAGAGKGVAGAGATGGADAAGGVVEHDLVAHALVAARRSGFHRVLQSTLAHAALCRAVRGRREEAMRLLVELDEDWSRTRMIPFAEWVPAVGHVAAVLGPDAARLVHDMLARSPRTTPWVEAAGQAADATLALGDGDAPRAARLFAAAAERYARMPDTTDHVLTTALSVPALTVADPAQAAATLDRVRDFADRNGMPGLVRLAARATPDRS</sequence>
<dbReference type="EMBL" id="MZMV01000024">
    <property type="protein sequence ID" value="OWV06564.1"/>
    <property type="molecule type" value="Genomic_DNA"/>
</dbReference>
<accession>A0A246RL01</accession>
<feature type="region of interest" description="Disordered" evidence="3">
    <location>
        <begin position="963"/>
        <end position="1026"/>
    </location>
</feature>
<feature type="domain" description="Guanylate cyclase" evidence="4">
    <location>
        <begin position="66"/>
        <end position="194"/>
    </location>
</feature>
<dbReference type="Pfam" id="PF13191">
    <property type="entry name" value="AAA_16"/>
    <property type="match status" value="1"/>
</dbReference>
<evidence type="ECO:0000259" key="4">
    <source>
        <dbReference type="PROSITE" id="PS50125"/>
    </source>
</evidence>
<dbReference type="AlphaFoldDB" id="A0A246RL01"/>
<evidence type="ECO:0000256" key="1">
    <source>
        <dbReference type="ARBA" id="ARBA00022741"/>
    </source>
</evidence>
<reference evidence="5 6" key="1">
    <citation type="submission" date="2017-03" db="EMBL/GenBank/DDBJ databases">
        <title>Whole genome sequence of Micromonospora wenchangensis, isolated from mangrove soil.</title>
        <authorList>
            <person name="Yang H."/>
        </authorList>
    </citation>
    <scope>NUCLEOTIDE SEQUENCE [LARGE SCALE GENOMIC DNA]</scope>
    <source>
        <strain evidence="5 6">CCTCC AA 2012002</strain>
    </source>
</reference>
<evidence type="ECO:0000256" key="3">
    <source>
        <dbReference type="SAM" id="MobiDB-lite"/>
    </source>
</evidence>
<dbReference type="GO" id="GO:0035556">
    <property type="term" value="P:intracellular signal transduction"/>
    <property type="evidence" value="ECO:0007669"/>
    <property type="project" value="InterPro"/>
</dbReference>
<gene>
    <name evidence="5" type="ORF">B5D80_16145</name>
</gene>
<name>A0A246RL01_9ACTN</name>
<evidence type="ECO:0000313" key="5">
    <source>
        <dbReference type="EMBL" id="OWV06564.1"/>
    </source>
</evidence>
<evidence type="ECO:0000256" key="2">
    <source>
        <dbReference type="ARBA" id="ARBA00022840"/>
    </source>
</evidence>
<comment type="caution">
    <text evidence="5">The sequence shown here is derived from an EMBL/GenBank/DDBJ whole genome shotgun (WGS) entry which is preliminary data.</text>
</comment>
<dbReference type="Gene3D" id="3.30.70.1230">
    <property type="entry name" value="Nucleotide cyclase"/>
    <property type="match status" value="1"/>
</dbReference>
<dbReference type="InterPro" id="IPR011990">
    <property type="entry name" value="TPR-like_helical_dom_sf"/>
</dbReference>
<dbReference type="OrthoDB" id="5476461at2"/>
<dbReference type="SMART" id="SM00044">
    <property type="entry name" value="CYCc"/>
    <property type="match status" value="1"/>
</dbReference>
<dbReference type="Pfam" id="PF12773">
    <property type="entry name" value="DZR"/>
    <property type="match status" value="1"/>
</dbReference>
<dbReference type="GO" id="GO:0005737">
    <property type="term" value="C:cytoplasm"/>
    <property type="evidence" value="ECO:0007669"/>
    <property type="project" value="TreeGrafter"/>
</dbReference>
<proteinExistence type="predicted"/>
<evidence type="ECO:0000313" key="6">
    <source>
        <dbReference type="Proteomes" id="UP000197174"/>
    </source>
</evidence>
<feature type="compositionally biased region" description="Low complexity" evidence="3">
    <location>
        <begin position="972"/>
        <end position="997"/>
    </location>
</feature>
<keyword evidence="2" id="KW-0067">ATP-binding</keyword>
<dbReference type="PANTHER" id="PTHR16305:SF28">
    <property type="entry name" value="GUANYLATE CYCLASE DOMAIN-CONTAINING PROTEIN"/>
    <property type="match status" value="1"/>
</dbReference>
<dbReference type="PROSITE" id="PS50125">
    <property type="entry name" value="GUANYLATE_CYCLASE_2"/>
    <property type="match status" value="1"/>
</dbReference>
<dbReference type="InterPro" id="IPR041664">
    <property type="entry name" value="AAA_16"/>
</dbReference>
<organism evidence="5 6">
    <name type="scientific">Micromonospora wenchangensis</name>
    <dbReference type="NCBI Taxonomy" id="1185415"/>
    <lineage>
        <taxon>Bacteria</taxon>
        <taxon>Bacillati</taxon>
        <taxon>Actinomycetota</taxon>
        <taxon>Actinomycetes</taxon>
        <taxon>Micromonosporales</taxon>
        <taxon>Micromonosporaceae</taxon>
        <taxon>Micromonospora</taxon>
    </lineage>
</organism>
<feature type="compositionally biased region" description="Gly residues" evidence="3">
    <location>
        <begin position="1012"/>
        <end position="1026"/>
    </location>
</feature>
<dbReference type="InterPro" id="IPR029787">
    <property type="entry name" value="Nucleotide_cyclase"/>
</dbReference>
<dbReference type="SUPFAM" id="SSF48452">
    <property type="entry name" value="TPR-like"/>
    <property type="match status" value="1"/>
</dbReference>
<dbReference type="CDD" id="cd07302">
    <property type="entry name" value="CHD"/>
    <property type="match status" value="1"/>
</dbReference>
<dbReference type="Gene3D" id="3.40.50.300">
    <property type="entry name" value="P-loop containing nucleotide triphosphate hydrolases"/>
    <property type="match status" value="1"/>
</dbReference>
<dbReference type="GO" id="GO:0005524">
    <property type="term" value="F:ATP binding"/>
    <property type="evidence" value="ECO:0007669"/>
    <property type="project" value="UniProtKB-KW"/>
</dbReference>